<sequence length="259" mass="27689">MDGDTADSATGAVTPKIQVAAAQPEPLVELKDLTRTFIRRGVPFDAVSHVNLTIAPGEFVAIVGRSGNGKSTLINMVAGLVRPTSGSVIVDGRNVAELNDRELSLLRNRAIGFVTQSQTLLANLNVLDNVMLPVVLYGALYGAAPAESEDIDAERAAQHARTLLERLDVADLADSYPRELSGGEMRRVSIARALMNTPKLLIADEPTGDLDQTSTDLVMRLLRERADDGTAVLMVTHDPDALAWADTVYRMDAGALSMA</sequence>
<keyword evidence="1" id="KW-0813">Transport</keyword>
<protein>
    <submittedName>
        <fullName evidence="5">ABC transporter ATP-binding protein</fullName>
    </submittedName>
</protein>
<dbReference type="GO" id="GO:0022857">
    <property type="term" value="F:transmembrane transporter activity"/>
    <property type="evidence" value="ECO:0007669"/>
    <property type="project" value="TreeGrafter"/>
</dbReference>
<dbReference type="Pfam" id="PF00005">
    <property type="entry name" value="ABC_tran"/>
    <property type="match status" value="1"/>
</dbReference>
<proteinExistence type="predicted"/>
<dbReference type="Proteomes" id="UP000245876">
    <property type="component" value="Unassembled WGS sequence"/>
</dbReference>
<evidence type="ECO:0000256" key="3">
    <source>
        <dbReference type="ARBA" id="ARBA00022840"/>
    </source>
</evidence>
<feature type="domain" description="ABC transporter" evidence="4">
    <location>
        <begin position="28"/>
        <end position="259"/>
    </location>
</feature>
<dbReference type="PANTHER" id="PTHR24220:SF662">
    <property type="entry name" value="ABC TRANSPORTER ATP-BINDING PROTEIN"/>
    <property type="match status" value="1"/>
</dbReference>
<dbReference type="InterPro" id="IPR003593">
    <property type="entry name" value="AAA+_ATPase"/>
</dbReference>
<dbReference type="InterPro" id="IPR027417">
    <property type="entry name" value="P-loop_NTPase"/>
</dbReference>
<evidence type="ECO:0000256" key="2">
    <source>
        <dbReference type="ARBA" id="ARBA00022741"/>
    </source>
</evidence>
<gene>
    <name evidence="5" type="ORF">DF196_03185</name>
</gene>
<evidence type="ECO:0000256" key="1">
    <source>
        <dbReference type="ARBA" id="ARBA00022448"/>
    </source>
</evidence>
<dbReference type="InterPro" id="IPR015854">
    <property type="entry name" value="ABC_transpr_LolD-like"/>
</dbReference>
<dbReference type="SUPFAM" id="SSF52540">
    <property type="entry name" value="P-loop containing nucleoside triphosphate hydrolases"/>
    <property type="match status" value="1"/>
</dbReference>
<accession>A0A2U2NBG9</accession>
<evidence type="ECO:0000313" key="5">
    <source>
        <dbReference type="EMBL" id="PWG66496.1"/>
    </source>
</evidence>
<dbReference type="InterPro" id="IPR017871">
    <property type="entry name" value="ABC_transporter-like_CS"/>
</dbReference>
<comment type="caution">
    <text evidence="5">The sequence shown here is derived from an EMBL/GenBank/DDBJ whole genome shotgun (WGS) entry which is preliminary data.</text>
</comment>
<reference evidence="5 6" key="1">
    <citation type="journal article" date="2018" name="Int. J. Syst. Evol. Microbiol.">
        <title>Bifidobacterium callitrichidarum sp. nov. from the faeces of the emperor tamarin (Saguinus imperator).</title>
        <authorList>
            <person name="Modesto M."/>
            <person name="Michelini S."/>
            <person name="Sansosti M.C."/>
            <person name="De Filippo C."/>
            <person name="Cavalieri D."/>
            <person name="Qvirist L."/>
            <person name="Andlid T."/>
            <person name="Spiezio C."/>
            <person name="Sandri C."/>
            <person name="Pascarelli S."/>
            <person name="Sgorbati B."/>
            <person name="Mattarelli P."/>
        </authorList>
    </citation>
    <scope>NUCLEOTIDE SEQUENCE [LARGE SCALE GENOMIC DNA]</scope>
    <source>
        <strain evidence="5 6">TRI 5</strain>
    </source>
</reference>
<dbReference type="InterPro" id="IPR003439">
    <property type="entry name" value="ABC_transporter-like_ATP-bd"/>
</dbReference>
<dbReference type="GO" id="GO:0005886">
    <property type="term" value="C:plasma membrane"/>
    <property type="evidence" value="ECO:0007669"/>
    <property type="project" value="TreeGrafter"/>
</dbReference>
<dbReference type="CDD" id="cd03255">
    <property type="entry name" value="ABC_MJ0796_LolCDE_FtsE"/>
    <property type="match status" value="1"/>
</dbReference>
<dbReference type="AlphaFoldDB" id="A0A2U2NBG9"/>
<organism evidence="5 6">
    <name type="scientific">Bifidobacterium callitrichidarum</name>
    <dbReference type="NCBI Taxonomy" id="2052941"/>
    <lineage>
        <taxon>Bacteria</taxon>
        <taxon>Bacillati</taxon>
        <taxon>Actinomycetota</taxon>
        <taxon>Actinomycetes</taxon>
        <taxon>Bifidobacteriales</taxon>
        <taxon>Bifidobacteriaceae</taxon>
        <taxon>Bifidobacterium</taxon>
    </lineage>
</organism>
<dbReference type="PANTHER" id="PTHR24220">
    <property type="entry name" value="IMPORT ATP-BINDING PROTEIN"/>
    <property type="match status" value="1"/>
</dbReference>
<dbReference type="GO" id="GO:0005524">
    <property type="term" value="F:ATP binding"/>
    <property type="evidence" value="ECO:0007669"/>
    <property type="project" value="UniProtKB-KW"/>
</dbReference>
<name>A0A2U2NBG9_9BIFI</name>
<dbReference type="GO" id="GO:0016887">
    <property type="term" value="F:ATP hydrolysis activity"/>
    <property type="evidence" value="ECO:0007669"/>
    <property type="project" value="InterPro"/>
</dbReference>
<keyword evidence="6" id="KW-1185">Reference proteome</keyword>
<dbReference type="PROSITE" id="PS50893">
    <property type="entry name" value="ABC_TRANSPORTER_2"/>
    <property type="match status" value="1"/>
</dbReference>
<dbReference type="PROSITE" id="PS00211">
    <property type="entry name" value="ABC_TRANSPORTER_1"/>
    <property type="match status" value="1"/>
</dbReference>
<keyword evidence="2" id="KW-0547">Nucleotide-binding</keyword>
<dbReference type="InterPro" id="IPR017911">
    <property type="entry name" value="MacB-like_ATP-bd"/>
</dbReference>
<dbReference type="SMART" id="SM00382">
    <property type="entry name" value="AAA"/>
    <property type="match status" value="1"/>
</dbReference>
<keyword evidence="3 5" id="KW-0067">ATP-binding</keyword>
<evidence type="ECO:0000313" key="6">
    <source>
        <dbReference type="Proteomes" id="UP000245876"/>
    </source>
</evidence>
<dbReference type="EMBL" id="QFFM01000005">
    <property type="protein sequence ID" value="PWG66496.1"/>
    <property type="molecule type" value="Genomic_DNA"/>
</dbReference>
<dbReference type="Gene3D" id="3.40.50.300">
    <property type="entry name" value="P-loop containing nucleotide triphosphate hydrolases"/>
    <property type="match status" value="1"/>
</dbReference>
<dbReference type="OrthoDB" id="9802264at2"/>
<evidence type="ECO:0000259" key="4">
    <source>
        <dbReference type="PROSITE" id="PS50893"/>
    </source>
</evidence>